<dbReference type="GO" id="GO:0015074">
    <property type="term" value="P:DNA integration"/>
    <property type="evidence" value="ECO:0007669"/>
    <property type="project" value="InterPro"/>
</dbReference>
<comment type="similarity">
    <text evidence="1">Belongs to the 'phage' integrase family.</text>
</comment>
<evidence type="ECO:0000313" key="6">
    <source>
        <dbReference type="Proteomes" id="UP000186351"/>
    </source>
</evidence>
<dbReference type="Pfam" id="PF00589">
    <property type="entry name" value="Phage_integrase"/>
    <property type="match status" value="1"/>
</dbReference>
<accession>A0A1Z2XJA2</accession>
<dbReference type="InterPro" id="IPR050090">
    <property type="entry name" value="Tyrosine_recombinase_XerCD"/>
</dbReference>
<dbReference type="InterPro" id="IPR011010">
    <property type="entry name" value="DNA_brk_join_enz"/>
</dbReference>
<evidence type="ECO:0000313" key="5">
    <source>
        <dbReference type="EMBL" id="ANU63404.1"/>
    </source>
</evidence>
<dbReference type="GO" id="GO:0006310">
    <property type="term" value="P:DNA recombination"/>
    <property type="evidence" value="ECO:0007669"/>
    <property type="project" value="UniProtKB-KW"/>
</dbReference>
<gene>
    <name evidence="5" type="ORF">A4V02_06500</name>
</gene>
<dbReference type="PROSITE" id="PS51898">
    <property type="entry name" value="TYR_RECOMBINASE"/>
    <property type="match status" value="1"/>
</dbReference>
<sequence>MATIQRSLSTKVNDNGKSEIMLRLSLSKNDKIRIKSGIFVLASRFKDGAFIKPRANQQEIAELRDTEDRLISLERFLIGLSETHQIKELTKDFIAKEIDRWRNPEKYAPKEVKSKKLSFDDIIDEFLKQKQLSEPRERHYRVLQRALHRFELYQRLTEKKSYKFSLDTCTTEDIYAFEAFLRAEPELYDQYPNIYKSFPSITHKTHKVKRPKPRGDNYMVTFTKRFKALFHWCHAQGITMNNPFVKYVSSVYEKYGTPIYIKDEEVLQLADFDFSYNKHLDTQRNIFIFQCCIGCRVGDMMKMTPANVINGGVEYIASKTADERPETIRVPLSDRAQFIIDKHREEVKDGRLLPFISQQKYNEAIKEIFEAAGITRLVTRLNPTTGIEEQVPINTIATSHMARRTFVGNLYKKVKDQNLVSALSGHSVGSKAFARYREIDEDMKRELVNVMGY</sequence>
<evidence type="ECO:0000256" key="1">
    <source>
        <dbReference type="ARBA" id="ARBA00008857"/>
    </source>
</evidence>
<protein>
    <recommendedName>
        <fullName evidence="4">Tyr recombinase domain-containing protein</fullName>
    </recommendedName>
</protein>
<dbReference type="EMBL" id="CP015402">
    <property type="protein sequence ID" value="ANU63404.1"/>
    <property type="molecule type" value="Genomic_DNA"/>
</dbReference>
<dbReference type="AlphaFoldDB" id="A0A1B1S9C6"/>
<accession>A0A1B1S9C6</accession>
<keyword evidence="2" id="KW-0238">DNA-binding</keyword>
<dbReference type="InterPro" id="IPR013762">
    <property type="entry name" value="Integrase-like_cat_sf"/>
</dbReference>
<keyword evidence="3" id="KW-0233">DNA recombination</keyword>
<reference evidence="6" key="1">
    <citation type="submission" date="2016-04" db="EMBL/GenBank/DDBJ databases">
        <title>Complete Genome Sequences of Twelve Strains of a Stable Defined Moderately Diverse Mouse Microbiota 2 (sDMDMm2).</title>
        <authorList>
            <person name="Uchimura Y."/>
            <person name="Wyss M."/>
            <person name="Brugiroux S."/>
            <person name="Limenitakis J.P."/>
            <person name="Stecher B."/>
            <person name="McCoy K.D."/>
            <person name="Macpherson A.J."/>
        </authorList>
    </citation>
    <scope>NUCLEOTIDE SEQUENCE [LARGE SCALE GENOMIC DNA]</scope>
    <source>
        <strain evidence="6">YL27</strain>
    </source>
</reference>
<name>A0A1B1S9C6_9BACT</name>
<evidence type="ECO:0000256" key="3">
    <source>
        <dbReference type="ARBA" id="ARBA00023172"/>
    </source>
</evidence>
<dbReference type="InterPro" id="IPR002104">
    <property type="entry name" value="Integrase_catalytic"/>
</dbReference>
<dbReference type="Gene3D" id="1.10.443.10">
    <property type="entry name" value="Intergrase catalytic core"/>
    <property type="match status" value="1"/>
</dbReference>
<dbReference type="Proteomes" id="UP000186351">
    <property type="component" value="Chromosome"/>
</dbReference>
<dbReference type="STRING" id="1796646.A4V02_06500"/>
<dbReference type="OrthoDB" id="892893at2"/>
<dbReference type="RefSeq" id="WP_068960733.1">
    <property type="nucleotide sequence ID" value="NZ_CAJTAP010000055.1"/>
</dbReference>
<organism evidence="5 6">
    <name type="scientific">Muribaculum intestinale</name>
    <dbReference type="NCBI Taxonomy" id="1796646"/>
    <lineage>
        <taxon>Bacteria</taxon>
        <taxon>Pseudomonadati</taxon>
        <taxon>Bacteroidota</taxon>
        <taxon>Bacteroidia</taxon>
        <taxon>Bacteroidales</taxon>
        <taxon>Muribaculaceae</taxon>
        <taxon>Muribaculum</taxon>
    </lineage>
</organism>
<evidence type="ECO:0000256" key="2">
    <source>
        <dbReference type="ARBA" id="ARBA00023125"/>
    </source>
</evidence>
<dbReference type="GeneID" id="65536501"/>
<evidence type="ECO:0000259" key="4">
    <source>
        <dbReference type="PROSITE" id="PS51898"/>
    </source>
</evidence>
<dbReference type="GO" id="GO:0003677">
    <property type="term" value="F:DNA binding"/>
    <property type="evidence" value="ECO:0007669"/>
    <property type="project" value="UniProtKB-KW"/>
</dbReference>
<proteinExistence type="inferred from homology"/>
<dbReference type="Gene3D" id="1.10.150.130">
    <property type="match status" value="1"/>
</dbReference>
<dbReference type="SUPFAM" id="SSF56349">
    <property type="entry name" value="DNA breaking-rejoining enzymes"/>
    <property type="match status" value="1"/>
</dbReference>
<keyword evidence="6" id="KW-1185">Reference proteome</keyword>
<dbReference type="InterPro" id="IPR010998">
    <property type="entry name" value="Integrase_recombinase_N"/>
</dbReference>
<feature type="domain" description="Tyr recombinase" evidence="4">
    <location>
        <begin position="256"/>
        <end position="449"/>
    </location>
</feature>
<dbReference type="KEGG" id="pary:A4V02_06500"/>
<dbReference type="PANTHER" id="PTHR30349">
    <property type="entry name" value="PHAGE INTEGRASE-RELATED"/>
    <property type="match status" value="1"/>
</dbReference>
<dbReference type="CDD" id="cd01185">
    <property type="entry name" value="INTN1_C_like"/>
    <property type="match status" value="1"/>
</dbReference>
<dbReference type="PANTHER" id="PTHR30349:SF64">
    <property type="entry name" value="PROPHAGE INTEGRASE INTD-RELATED"/>
    <property type="match status" value="1"/>
</dbReference>